<gene>
    <name evidence="1" type="ordered locus">SELR_11060</name>
</gene>
<dbReference type="PATRIC" id="fig|927704.6.peg.1140"/>
<protein>
    <recommendedName>
        <fullName evidence="3">Helix-turn-helix</fullName>
    </recommendedName>
</protein>
<dbReference type="AlphaFoldDB" id="I0GPX7"/>
<evidence type="ECO:0000313" key="1">
    <source>
        <dbReference type="EMBL" id="BAL82814.1"/>
    </source>
</evidence>
<dbReference type="HOGENOM" id="CLU_2452907_0_0_9"/>
<evidence type="ECO:0000313" key="2">
    <source>
        <dbReference type="Proteomes" id="UP000007887"/>
    </source>
</evidence>
<proteinExistence type="predicted"/>
<sequence>MANPYYQARLHAAERDTAFESRVSAGAMVGISSTRLYQIERGLQEPHRDELLIMAEVYEAPELLRYYCDMMCPVGRRLRELEEKRPLRE</sequence>
<dbReference type="RefSeq" id="WP_014424251.1">
    <property type="nucleotide sequence ID" value="NC_017068.1"/>
</dbReference>
<accession>I0GPX7</accession>
<organism evidence="1 2">
    <name type="scientific">Selenomonas ruminantium subsp. lactilytica (strain NBRC 103574 / TAM6421)</name>
    <dbReference type="NCBI Taxonomy" id="927704"/>
    <lineage>
        <taxon>Bacteria</taxon>
        <taxon>Bacillati</taxon>
        <taxon>Bacillota</taxon>
        <taxon>Negativicutes</taxon>
        <taxon>Selenomonadales</taxon>
        <taxon>Selenomonadaceae</taxon>
        <taxon>Selenomonas</taxon>
    </lineage>
</organism>
<reference evidence="1 2" key="1">
    <citation type="submission" date="2011-10" db="EMBL/GenBank/DDBJ databases">
        <title>Whole genome sequence of Selenomonas ruminantium subsp. lactilytica TAM6421.</title>
        <authorList>
            <person name="Oguchi A."/>
            <person name="Ankai A."/>
            <person name="Kaneko J."/>
            <person name="Yamada-Narita S."/>
            <person name="Fukui S."/>
            <person name="Takahashi M."/>
            <person name="Onodera T."/>
            <person name="Kojima S."/>
            <person name="Fushimi T."/>
            <person name="Abe N."/>
            <person name="Kamio Y."/>
            <person name="Yamazaki S."/>
            <person name="Fujita N."/>
        </authorList>
    </citation>
    <scope>NUCLEOTIDE SEQUENCE [LARGE SCALE GENOMIC DNA]</scope>
    <source>
        <strain evidence="2">NBRC 103574 / TAM6421</strain>
    </source>
</reference>
<dbReference type="OrthoDB" id="1685177at2"/>
<name>I0GPX7_SELRL</name>
<evidence type="ECO:0008006" key="3">
    <source>
        <dbReference type="Google" id="ProtNLM"/>
    </source>
</evidence>
<dbReference type="KEGG" id="sri:SELR_11060"/>
<dbReference type="Proteomes" id="UP000007887">
    <property type="component" value="Chromosome"/>
</dbReference>
<dbReference type="EMBL" id="AP012292">
    <property type="protein sequence ID" value="BAL82814.1"/>
    <property type="molecule type" value="Genomic_DNA"/>
</dbReference>